<dbReference type="OMA" id="CNCINCA"/>
<accession>T1L5B6</accession>
<dbReference type="SMART" id="SM01114">
    <property type="entry name" value="CXC"/>
    <property type="match status" value="2"/>
</dbReference>
<evidence type="ECO:0000256" key="3">
    <source>
        <dbReference type="ARBA" id="ARBA00023242"/>
    </source>
</evidence>
<dbReference type="HOGENOM" id="CLU_464890_0_0_1"/>
<dbReference type="GO" id="GO:0006355">
    <property type="term" value="P:regulation of DNA-templated transcription"/>
    <property type="evidence" value="ECO:0007669"/>
    <property type="project" value="TreeGrafter"/>
</dbReference>
<evidence type="ECO:0000259" key="5">
    <source>
        <dbReference type="PROSITE" id="PS51634"/>
    </source>
</evidence>
<dbReference type="STRING" id="32264.T1L5B6"/>
<dbReference type="OrthoDB" id="6283463at2759"/>
<dbReference type="PANTHER" id="PTHR12446:SF34">
    <property type="entry name" value="PROTEIN LIN-54 HOMOLOG"/>
    <property type="match status" value="1"/>
</dbReference>
<dbReference type="GO" id="GO:0005634">
    <property type="term" value="C:nucleus"/>
    <property type="evidence" value="ECO:0007669"/>
    <property type="project" value="UniProtKB-SubCell"/>
</dbReference>
<dbReference type="PROSITE" id="PS51634">
    <property type="entry name" value="CRC"/>
    <property type="match status" value="1"/>
</dbReference>
<dbReference type="InterPro" id="IPR033467">
    <property type="entry name" value="Tesmin/TSO1-like_CXC"/>
</dbReference>
<dbReference type="EMBL" id="CAEY01001235">
    <property type="status" value="NOT_ANNOTATED_CDS"/>
    <property type="molecule type" value="Genomic_DNA"/>
</dbReference>
<feature type="region of interest" description="Disordered" evidence="4">
    <location>
        <begin position="283"/>
        <end position="315"/>
    </location>
</feature>
<reference evidence="6" key="2">
    <citation type="submission" date="2015-06" db="UniProtKB">
        <authorList>
            <consortium name="EnsemblMetazoa"/>
        </authorList>
    </citation>
    <scope>IDENTIFICATION</scope>
</reference>
<dbReference type="Proteomes" id="UP000015104">
    <property type="component" value="Unassembled WGS sequence"/>
</dbReference>
<name>T1L5B6_TETUR</name>
<feature type="region of interest" description="Disordered" evidence="4">
    <location>
        <begin position="42"/>
        <end position="62"/>
    </location>
</feature>
<dbReference type="InterPro" id="IPR028307">
    <property type="entry name" value="Lin-54_fam"/>
</dbReference>
<gene>
    <name evidence="6" type="primary">107370404</name>
</gene>
<dbReference type="InterPro" id="IPR005172">
    <property type="entry name" value="CRC"/>
</dbReference>
<evidence type="ECO:0000256" key="1">
    <source>
        <dbReference type="ARBA" id="ARBA00004123"/>
    </source>
</evidence>
<protein>
    <recommendedName>
        <fullName evidence="5">CRC domain-containing protein</fullName>
    </recommendedName>
</protein>
<comment type="subcellular location">
    <subcellularLocation>
        <location evidence="1">Nucleus</location>
    </subcellularLocation>
</comment>
<evidence type="ECO:0000313" key="6">
    <source>
        <dbReference type="EnsemblMetazoa" id="tetur44g00210.1"/>
    </source>
</evidence>
<dbReference type="Pfam" id="PF03638">
    <property type="entry name" value="TCR"/>
    <property type="match status" value="2"/>
</dbReference>
<reference evidence="7" key="1">
    <citation type="submission" date="2011-08" db="EMBL/GenBank/DDBJ databases">
        <authorList>
            <person name="Rombauts S."/>
        </authorList>
    </citation>
    <scope>NUCLEOTIDE SEQUENCE</scope>
    <source>
        <strain evidence="7">London</strain>
    </source>
</reference>
<keyword evidence="3" id="KW-0539">Nucleus</keyword>
<organism evidence="6 7">
    <name type="scientific">Tetranychus urticae</name>
    <name type="common">Two-spotted spider mite</name>
    <dbReference type="NCBI Taxonomy" id="32264"/>
    <lineage>
        <taxon>Eukaryota</taxon>
        <taxon>Metazoa</taxon>
        <taxon>Ecdysozoa</taxon>
        <taxon>Arthropoda</taxon>
        <taxon>Chelicerata</taxon>
        <taxon>Arachnida</taxon>
        <taxon>Acari</taxon>
        <taxon>Acariformes</taxon>
        <taxon>Trombidiformes</taxon>
        <taxon>Prostigmata</taxon>
        <taxon>Eleutherengona</taxon>
        <taxon>Raphignathae</taxon>
        <taxon>Tetranychoidea</taxon>
        <taxon>Tetranychidae</taxon>
        <taxon>Tetranychus</taxon>
    </lineage>
</organism>
<evidence type="ECO:0000256" key="4">
    <source>
        <dbReference type="SAM" id="MobiDB-lite"/>
    </source>
</evidence>
<sequence>MASEDIIFQNVGSEVSIDCCSEELVAPLEGVSLPATSTKGVRRAKVNESSKQSMLTDGSSSPLLVSAGDNQASNLAQFITSIRPPPLVGTSGPMTIEPIASATSLIGGVKNVNINSNSNIINSNSTTAVSVSINNSSTTSNNVINCSSGTLINASPVVKKIQTTNRNLIKRQPQAIAPAPPTPTQNTLPASSIITKVIMTPTGQQLLITSPVKQGSDIVNIKTVPISIQPASSSNTVNKPIKTPTTPTFLTTGTGGLIMVPAQFVQQQSASADPSPGSVLTPISTKSNQIKGPTSTNTKPVTLATSKPVTSTPTRTNFVPIAPSPISNQQASALSASQILAGLSGSKSAQNGPKLDNDPNRPRKPCNCTKSQCLKLYCDCFANGEFCNNCNCINCANNLKHEEERQKAIKQCLERNPNAFHPKIGKGRGDIAERRHTKGCNCRRSGCLKNYCECYEAKILCSELCKCISCKNYEDSYERKTLMHLADAAEVRAAQQSVASKSHLCGSDFRTKLPVFMADRAERLHCAFITNEVIEATCECLMAQADAAEKQGLSQVEVEKLILDEFGRCLRQIIESANNSKSAKANQ</sequence>
<feature type="domain" description="CRC" evidence="5">
    <location>
        <begin position="362"/>
        <end position="475"/>
    </location>
</feature>
<evidence type="ECO:0000256" key="2">
    <source>
        <dbReference type="ARBA" id="ARBA00007267"/>
    </source>
</evidence>
<feature type="compositionally biased region" description="Polar residues" evidence="4">
    <location>
        <begin position="47"/>
        <end position="62"/>
    </location>
</feature>
<comment type="similarity">
    <text evidence="2">Belongs to the lin-54 family.</text>
</comment>
<dbReference type="PANTHER" id="PTHR12446">
    <property type="entry name" value="TESMIN/TSO1-RELATED"/>
    <property type="match status" value="1"/>
</dbReference>
<dbReference type="eggNOG" id="KOG1171">
    <property type="taxonomic scope" value="Eukaryota"/>
</dbReference>
<dbReference type="KEGG" id="tut:107370404"/>
<keyword evidence="7" id="KW-1185">Reference proteome</keyword>
<dbReference type="AlphaFoldDB" id="T1L5B6"/>
<dbReference type="EnsemblMetazoa" id="tetur44g00210.1">
    <property type="protein sequence ID" value="tetur44g00210.1"/>
    <property type="gene ID" value="tetur44g00210"/>
</dbReference>
<evidence type="ECO:0000313" key="7">
    <source>
        <dbReference type="Proteomes" id="UP000015104"/>
    </source>
</evidence>
<proteinExistence type="inferred from homology"/>